<accession>A0A7D9IVE3</accession>
<dbReference type="EMBL" id="CACRXK020008222">
    <property type="protein sequence ID" value="CAB4014265.1"/>
    <property type="molecule type" value="Genomic_DNA"/>
</dbReference>
<name>A0A7D9IVE3_PARCT</name>
<reference evidence="2" key="1">
    <citation type="submission" date="2020-04" db="EMBL/GenBank/DDBJ databases">
        <authorList>
            <person name="Alioto T."/>
            <person name="Alioto T."/>
            <person name="Gomez Garrido J."/>
        </authorList>
    </citation>
    <scope>NUCLEOTIDE SEQUENCE</scope>
    <source>
        <strain evidence="2">A484AB</strain>
    </source>
</reference>
<evidence type="ECO:0000256" key="1">
    <source>
        <dbReference type="SAM" id="MobiDB-lite"/>
    </source>
</evidence>
<feature type="compositionally biased region" description="Polar residues" evidence="1">
    <location>
        <begin position="20"/>
        <end position="29"/>
    </location>
</feature>
<evidence type="ECO:0000313" key="2">
    <source>
        <dbReference type="EMBL" id="CAB4014265.1"/>
    </source>
</evidence>
<organism evidence="2 3">
    <name type="scientific">Paramuricea clavata</name>
    <name type="common">Red gorgonian</name>
    <name type="synonym">Violescent sea-whip</name>
    <dbReference type="NCBI Taxonomy" id="317549"/>
    <lineage>
        <taxon>Eukaryota</taxon>
        <taxon>Metazoa</taxon>
        <taxon>Cnidaria</taxon>
        <taxon>Anthozoa</taxon>
        <taxon>Octocorallia</taxon>
        <taxon>Malacalcyonacea</taxon>
        <taxon>Plexauridae</taxon>
        <taxon>Paramuricea</taxon>
    </lineage>
</organism>
<keyword evidence="3" id="KW-1185">Reference proteome</keyword>
<feature type="compositionally biased region" description="Low complexity" evidence="1">
    <location>
        <begin position="30"/>
        <end position="47"/>
    </location>
</feature>
<feature type="non-terminal residue" evidence="2">
    <location>
        <position position="1"/>
    </location>
</feature>
<proteinExistence type="predicted"/>
<feature type="region of interest" description="Disordered" evidence="1">
    <location>
        <begin position="1"/>
        <end position="62"/>
    </location>
</feature>
<sequence>MEGEREKSPINAEQQEENIDSVSSDGQETSRQPSSSTSALSSKPDSPGKQMDGSERALSDKKRLKLCPECNTELDPNVHKFCRECGKNVQEFFANILKKQ</sequence>
<dbReference type="AlphaFoldDB" id="A0A7D9IVE3"/>
<evidence type="ECO:0000313" key="3">
    <source>
        <dbReference type="Proteomes" id="UP001152795"/>
    </source>
</evidence>
<gene>
    <name evidence="2" type="ORF">PACLA_8A089707</name>
</gene>
<dbReference type="Proteomes" id="UP001152795">
    <property type="component" value="Unassembled WGS sequence"/>
</dbReference>
<comment type="caution">
    <text evidence="2">The sequence shown here is derived from an EMBL/GenBank/DDBJ whole genome shotgun (WGS) entry which is preliminary data.</text>
</comment>
<protein>
    <submittedName>
        <fullName evidence="2">Uncharacterized protein</fullName>
    </submittedName>
</protein>
<feature type="compositionally biased region" description="Basic and acidic residues" evidence="1">
    <location>
        <begin position="52"/>
        <end position="61"/>
    </location>
</feature>